<evidence type="ECO:0000256" key="3">
    <source>
        <dbReference type="ARBA" id="ARBA00023027"/>
    </source>
</evidence>
<dbReference type="Pfam" id="PF02826">
    <property type="entry name" value="2-Hacid_dh_C"/>
    <property type="match status" value="1"/>
</dbReference>
<dbReference type="RefSeq" id="WP_101073096.1">
    <property type="nucleotide sequence ID" value="NZ_PISP01000002.1"/>
</dbReference>
<evidence type="ECO:0000259" key="7">
    <source>
        <dbReference type="Pfam" id="PF02826"/>
    </source>
</evidence>
<dbReference type="InterPro" id="IPR050223">
    <property type="entry name" value="D-isomer_2-hydroxyacid_DH"/>
</dbReference>
<dbReference type="Gene3D" id="3.40.50.720">
    <property type="entry name" value="NAD(P)-binding Rossmann-like Domain"/>
    <property type="match status" value="2"/>
</dbReference>
<dbReference type="EMBL" id="PISP01000002">
    <property type="protein sequence ID" value="PKD43554.1"/>
    <property type="molecule type" value="Genomic_DNA"/>
</dbReference>
<evidence type="ECO:0000256" key="2">
    <source>
        <dbReference type="ARBA" id="ARBA00023002"/>
    </source>
</evidence>
<keyword evidence="2 5" id="KW-0560">Oxidoreductase</keyword>
<dbReference type="GO" id="GO:0016618">
    <property type="term" value="F:hydroxypyruvate reductase [NAD(P)H] activity"/>
    <property type="evidence" value="ECO:0007669"/>
    <property type="project" value="TreeGrafter"/>
</dbReference>
<dbReference type="Proteomes" id="UP000233398">
    <property type="component" value="Unassembled WGS sequence"/>
</dbReference>
<organism evidence="8 9">
    <name type="scientific">Rhodohalobacter barkolensis</name>
    <dbReference type="NCBI Taxonomy" id="2053187"/>
    <lineage>
        <taxon>Bacteria</taxon>
        <taxon>Pseudomonadati</taxon>
        <taxon>Balneolota</taxon>
        <taxon>Balneolia</taxon>
        <taxon>Balneolales</taxon>
        <taxon>Balneolaceae</taxon>
        <taxon>Rhodohalobacter</taxon>
    </lineage>
</organism>
<comment type="caution">
    <text evidence="8">The sequence shown here is derived from an EMBL/GenBank/DDBJ whole genome shotgun (WGS) entry which is preliminary data.</text>
</comment>
<evidence type="ECO:0000313" key="9">
    <source>
        <dbReference type="Proteomes" id="UP000233398"/>
    </source>
</evidence>
<dbReference type="OrthoDB" id="1522997at2"/>
<gene>
    <name evidence="8" type="ORF">CWD77_08275</name>
</gene>
<evidence type="ECO:0000259" key="6">
    <source>
        <dbReference type="Pfam" id="PF00389"/>
    </source>
</evidence>
<dbReference type="PANTHER" id="PTHR10996:SF178">
    <property type="entry name" value="2-HYDROXYACID DEHYDROGENASE YGL185C-RELATED"/>
    <property type="match status" value="1"/>
</dbReference>
<comment type="similarity">
    <text evidence="5">Belongs to the D-isomer specific 2-hydroxyacid dehydrogenase family.</text>
</comment>
<dbReference type="PANTHER" id="PTHR10996">
    <property type="entry name" value="2-HYDROXYACID DEHYDROGENASE-RELATED"/>
    <property type="match status" value="1"/>
</dbReference>
<dbReference type="InterPro" id="IPR036291">
    <property type="entry name" value="NAD(P)-bd_dom_sf"/>
</dbReference>
<evidence type="ECO:0000256" key="5">
    <source>
        <dbReference type="RuleBase" id="RU003719"/>
    </source>
</evidence>
<dbReference type="CDD" id="cd12158">
    <property type="entry name" value="ErythrP_dh"/>
    <property type="match status" value="1"/>
</dbReference>
<dbReference type="InterPro" id="IPR006140">
    <property type="entry name" value="D-isomer_DH_NAD-bd"/>
</dbReference>
<dbReference type="GO" id="GO:0033711">
    <property type="term" value="F:4-phosphoerythronate dehydrogenase activity"/>
    <property type="evidence" value="ECO:0007669"/>
    <property type="project" value="InterPro"/>
</dbReference>
<name>A0A2N0VHA3_9BACT</name>
<dbReference type="GO" id="GO:0030267">
    <property type="term" value="F:glyoxylate reductase (NADPH) activity"/>
    <property type="evidence" value="ECO:0007669"/>
    <property type="project" value="TreeGrafter"/>
</dbReference>
<evidence type="ECO:0000256" key="4">
    <source>
        <dbReference type="ARBA" id="ARBA00023096"/>
    </source>
</evidence>
<protein>
    <recommendedName>
        <fullName evidence="10">Erythronate-4-phosphate dehydrogenase</fullName>
    </recommendedName>
</protein>
<proteinExistence type="inferred from homology"/>
<dbReference type="Pfam" id="PF00389">
    <property type="entry name" value="2-Hacid_dh"/>
    <property type="match status" value="1"/>
</dbReference>
<evidence type="ECO:0000256" key="1">
    <source>
        <dbReference type="ARBA" id="ARBA00022490"/>
    </source>
</evidence>
<dbReference type="AlphaFoldDB" id="A0A2N0VHA3"/>
<dbReference type="GO" id="GO:0051287">
    <property type="term" value="F:NAD binding"/>
    <property type="evidence" value="ECO:0007669"/>
    <property type="project" value="InterPro"/>
</dbReference>
<evidence type="ECO:0000313" key="8">
    <source>
        <dbReference type="EMBL" id="PKD43554.1"/>
    </source>
</evidence>
<keyword evidence="4" id="KW-0664">Pyridoxine biosynthesis</keyword>
<dbReference type="SUPFAM" id="SSF51735">
    <property type="entry name" value="NAD(P)-binding Rossmann-fold domains"/>
    <property type="match status" value="1"/>
</dbReference>
<sequence length="376" mass="42038">MTVNLLADQYLQYLDELLPEEVRLTRFDPAKGLPDHTSSFNALLVRTVTPINAESLPDVGKLKFIGTGTAGTDHIDHGFLKREGVAFSQSEGCNANAVAEFVITGLFYWAWKTDTDLYSKKVGVVGCGNTGGSVIRLLKKLNIDYVAYDPPKAESETGFISAAEAELLKADILTFHTPLNPSGKHPTVHLADKKWLQNGFDLIINTSRGGVVNEKSMFELWQSQAIRNYILDVWEGEPDFNNQIAKHALIATPHIAGYSEEAKFKATEIVLSKLLNFFDLNVNPNARPKQFKASQFKYSSGYSIAELLWQNNQINFYDTELRKLIGLPSEKKSKGFADLRSKTALRHEYSAMLKSKEVQQNAPQEFQIFDHSATDK</sequence>
<evidence type="ECO:0008006" key="10">
    <source>
        <dbReference type="Google" id="ProtNLM"/>
    </source>
</evidence>
<reference evidence="8 9" key="1">
    <citation type="submission" date="2017-11" db="EMBL/GenBank/DDBJ databases">
        <title>Rhodohalobacter 15182 sp. nov., isolated from a salt lake.</title>
        <authorList>
            <person name="Han S."/>
        </authorList>
    </citation>
    <scope>NUCLEOTIDE SEQUENCE [LARGE SCALE GENOMIC DNA]</scope>
    <source>
        <strain evidence="8 9">15182</strain>
    </source>
</reference>
<dbReference type="InterPro" id="IPR020921">
    <property type="entry name" value="Erythronate-4-P_DHase"/>
</dbReference>
<keyword evidence="9" id="KW-1185">Reference proteome</keyword>
<keyword evidence="1" id="KW-0963">Cytoplasm</keyword>
<dbReference type="GO" id="GO:0005829">
    <property type="term" value="C:cytosol"/>
    <property type="evidence" value="ECO:0007669"/>
    <property type="project" value="TreeGrafter"/>
</dbReference>
<dbReference type="GO" id="GO:0008615">
    <property type="term" value="P:pyridoxine biosynthetic process"/>
    <property type="evidence" value="ECO:0007669"/>
    <property type="project" value="UniProtKB-KW"/>
</dbReference>
<dbReference type="SUPFAM" id="SSF52283">
    <property type="entry name" value="Formate/glycerate dehydrogenase catalytic domain-like"/>
    <property type="match status" value="1"/>
</dbReference>
<accession>A0A2N0VHA3</accession>
<feature type="domain" description="D-isomer specific 2-hydroxyacid dehydrogenase catalytic" evidence="6">
    <location>
        <begin position="9"/>
        <end position="284"/>
    </location>
</feature>
<feature type="domain" description="D-isomer specific 2-hydroxyacid dehydrogenase NAD-binding" evidence="7">
    <location>
        <begin position="113"/>
        <end position="256"/>
    </location>
</feature>
<dbReference type="InterPro" id="IPR006139">
    <property type="entry name" value="D-isomer_2_OHA_DH_cat_dom"/>
</dbReference>
<keyword evidence="3" id="KW-0520">NAD</keyword>